<accession>A0ACB1A0K5</accession>
<name>A0ACB1A0K5_MELEN</name>
<keyword evidence="2" id="KW-1185">Reference proteome</keyword>
<organism evidence="1 2">
    <name type="scientific">Meloidogyne enterolobii</name>
    <name type="common">Root-knot nematode worm</name>
    <name type="synonym">Meloidogyne mayaguensis</name>
    <dbReference type="NCBI Taxonomy" id="390850"/>
    <lineage>
        <taxon>Eukaryota</taxon>
        <taxon>Metazoa</taxon>
        <taxon>Ecdysozoa</taxon>
        <taxon>Nematoda</taxon>
        <taxon>Chromadorea</taxon>
        <taxon>Rhabditida</taxon>
        <taxon>Tylenchina</taxon>
        <taxon>Tylenchomorpha</taxon>
        <taxon>Tylenchoidea</taxon>
        <taxon>Meloidogynidae</taxon>
        <taxon>Meloidogyninae</taxon>
        <taxon>Meloidogyne</taxon>
    </lineage>
</organism>
<evidence type="ECO:0000313" key="1">
    <source>
        <dbReference type="EMBL" id="CAK5084912.1"/>
    </source>
</evidence>
<dbReference type="EMBL" id="CAVMJV010000055">
    <property type="protein sequence ID" value="CAK5084912.1"/>
    <property type="molecule type" value="Genomic_DNA"/>
</dbReference>
<evidence type="ECO:0000313" key="2">
    <source>
        <dbReference type="Proteomes" id="UP001497535"/>
    </source>
</evidence>
<proteinExistence type="predicted"/>
<reference evidence="1" key="1">
    <citation type="submission" date="2023-11" db="EMBL/GenBank/DDBJ databases">
        <authorList>
            <person name="Poullet M."/>
        </authorList>
    </citation>
    <scope>NUCLEOTIDE SEQUENCE</scope>
    <source>
        <strain evidence="1">E1834</strain>
    </source>
</reference>
<protein>
    <submittedName>
        <fullName evidence="1">Uncharacterized protein</fullName>
    </submittedName>
</protein>
<dbReference type="Proteomes" id="UP001497535">
    <property type="component" value="Unassembled WGS sequence"/>
</dbReference>
<comment type="caution">
    <text evidence="1">The sequence shown here is derived from an EMBL/GenBank/DDBJ whole genome shotgun (WGS) entry which is preliminary data.</text>
</comment>
<gene>
    <name evidence="1" type="ORF">MENTE1834_LOCUS32323</name>
</gene>
<sequence length="182" mass="21173">MLNDYQRKEIVDLVEQFKEKTKLPNSTFPCAKEGLRLIVALAEVIIANVCKNGGWTSSNPTSCESKVLGIELNTGAFHYCYSAHWLMNIHNEEFERLANAEKHRLNNRNYFDVLKNYIENLRILYINRYSIFDNYDRPFQDTREKLSKIQQSLEQGNQTLLNSQAAIEERETTSWMIKAGVC</sequence>